<reference evidence="2 3" key="1">
    <citation type="submission" date="2019-08" db="EMBL/GenBank/DDBJ databases">
        <authorList>
            <person name="Peeters C."/>
        </authorList>
    </citation>
    <scope>NUCLEOTIDE SEQUENCE [LARGE SCALE GENOMIC DNA]</scope>
    <source>
        <strain evidence="2 3">LMG 31118</strain>
    </source>
</reference>
<evidence type="ECO:0000313" key="3">
    <source>
        <dbReference type="Proteomes" id="UP000414136"/>
    </source>
</evidence>
<evidence type="ECO:0000256" key="1">
    <source>
        <dbReference type="ARBA" id="ARBA00023026"/>
    </source>
</evidence>
<organism evidence="2 3">
    <name type="scientific">Pandoraea captiosa</name>
    <dbReference type="NCBI Taxonomy" id="2508302"/>
    <lineage>
        <taxon>Bacteria</taxon>
        <taxon>Pseudomonadati</taxon>
        <taxon>Pseudomonadota</taxon>
        <taxon>Betaproteobacteria</taxon>
        <taxon>Burkholderiales</taxon>
        <taxon>Burkholderiaceae</taxon>
        <taxon>Pandoraea</taxon>
    </lineage>
</organism>
<dbReference type="EMBL" id="CABPSQ010000001">
    <property type="protein sequence ID" value="VVE62481.1"/>
    <property type="molecule type" value="Genomic_DNA"/>
</dbReference>
<evidence type="ECO:0000313" key="2">
    <source>
        <dbReference type="EMBL" id="VVE62481.1"/>
    </source>
</evidence>
<proteinExistence type="predicted"/>
<dbReference type="InterPro" id="IPR018003">
    <property type="entry name" value="Insecticidal_toxin/plasmid_vir"/>
</dbReference>
<keyword evidence="3" id="KW-1185">Reference proteome</keyword>
<accession>A0A5E4ZM63</accession>
<dbReference type="SUPFAM" id="SSF49373">
    <property type="entry name" value="Invasin/intimin cell-adhesion fragments"/>
    <property type="match status" value="3"/>
</dbReference>
<keyword evidence="1" id="KW-0843">Virulence</keyword>
<dbReference type="Pfam" id="PF03538">
    <property type="entry name" value="VRP1"/>
    <property type="match status" value="1"/>
</dbReference>
<dbReference type="InterPro" id="IPR008964">
    <property type="entry name" value="Invasin/intimin_cell_adhesion"/>
</dbReference>
<dbReference type="Gene3D" id="2.60.40.10">
    <property type="entry name" value="Immunoglobulins"/>
    <property type="match status" value="3"/>
</dbReference>
<dbReference type="RefSeq" id="WP_150623488.1">
    <property type="nucleotide sequence ID" value="NZ_CABPSQ010000001.1"/>
</dbReference>
<name>A0A5E4ZM63_9BURK</name>
<dbReference type="OrthoDB" id="9129814at2"/>
<dbReference type="InterPro" id="IPR013783">
    <property type="entry name" value="Ig-like_fold"/>
</dbReference>
<gene>
    <name evidence="2" type="ORF">PCA31118_01026</name>
</gene>
<dbReference type="Proteomes" id="UP000414136">
    <property type="component" value="Unassembled WGS sequence"/>
</dbReference>
<protein>
    <submittedName>
        <fullName evidence="2">Uncharacterized protein</fullName>
    </submittedName>
</protein>
<sequence length="1611" mass="174210">MGRKAKASIYTSPLIERLTKTQSDAARQVAQAAGDAVTLGSLSARQLLDRRPDLHIDEARRLQQRAAAAGIVVARRFRERELIRSEQTSPDIAQGFEALAKGPQYGNLFDENWAAMARPNAIEARTSPVAYLTMLYRRARSLEASKPQSPFRLKLDDRRPDIADEVIDEQAFNAEIPTLSVSTRVLEFAISAYLKVLSGREDTAPDIDIAMSQVRYPMSMPYEHWATQIREILSLARGERLSLGEVARRVDPKYHYFVDQSMQSTWGDDAMLLSLPLGPNRRELLTAPYFTGTGTDESDADFYLQTFGVNHLTELIDTSIFCARTHTESNALPQLFAVQTAAPVASENVPGLPPASAAAFGAVYLNGAETPAIAIETLPPPETARRPVRADMPHVNEEDDDTEPVNPPHYFTGLTPNRADRIHRIIRLSRWLELTYCETDRLIISAHIAQQSTGAPVITTNTLRALGVFKDFQTRYGVGAEDFAAWMSTLAPYSLGDDGPSQFDRVFNEPRLHSTPLVLDGGPIEWLSRMGQAPGAQAAQHIAVALGLSPDEFIYIARTISATLGDRPLTRSLDVVSAFYRIASLARHLSISPTVLVGLFETLGQAGAPVVSQFAGTPRVQAIATLGDTDFLSALVAVEGCLRWCRDNGIDVAWMIQHLRAPSTPQIAGSPEQTLIRSLKNQLATSRITLSLLFEAGIPESLQLSDPPEDPEEDLPAPITPDWLCQLSEVVDTDGIVRDGVSGTDVDFEASAAAIIRSAVQALFKGEIYECLDVGMKNAPNVDEDIPPGRVPLRDQIVDTLISIVVRTRAAQRAIVQEHLGSYLGIAGELVLPLVDWAGQSVYDILGWAWKAIPEPVPEMARRQIDAILTWPASLQASRDVHRFEASEVMLYQLSELRRQADIVVHFSLDGAMLAQHAQNARQEESRERDAFGFAPGGKTLRDFYYLRTYRDIVERGHCAPADLLAYLALVNTPGIIDEAGLEANEGYARLMRDAAAGHVASLIGAGARDVLDAAMMVSPYGIVRRLSDFAGLLRVLHLSQVTGLSVIALDRLGRLAEGSGTAEYRQAVQDALACLSASAQEHGADTAEVTPEVGQGATSTCTVSKQLLVANWDDASGEDDNEARFALTLRDLSGAPLAGVPVRWSQSGVGVIDADSATTDADGVARLTLYPGLTMGMAYVFATIGLDQRIALPAVRVDCDEATVNLHEMDPPGDALAGEREVMPLSVYLDDLHSNRVIGREIRWEVTDGPGRLLRTSSFTDRNGVAKTSLVSRETGTVAVIARFGGGSANVLFTGLKFVDKAYVSGDYGIRPVTPLLANQAITLRCQVLSLTGRPAPDETVSWIVDGEPASTSESDANGFASLDLSALAVGTIVVTASVHGRRIQSQFDIVDVPLATPITPKDQKFIEDAQRLAFVGVLVEATQFPGSGVPGSKRPPIADLPVTWTFPGNETATAFTDLAGHSRAPVSLAVPGTHTIKATPGDLAPVEFSISVVAAPAWTITLDGAAITDLLSMRVGDTGVLRIKPAPGHEHLVGEHVLLTWEGANPTGQGLLATPSYMQIREMSSAGLEWTLDCRREPSESARFAIGIRLVDPRHVRWINVRIAPASAA</sequence>